<dbReference type="AlphaFoldDB" id="A0A084AKL0"/>
<reference evidence="1 2" key="1">
    <citation type="journal article" date="2014" name="BMC Genomics">
        <title>Comparative genome sequencing reveals chemotype-specific gene clusters in the toxigenic black mold Stachybotrys.</title>
        <authorList>
            <person name="Semeiks J."/>
            <person name="Borek D."/>
            <person name="Otwinowski Z."/>
            <person name="Grishin N.V."/>
        </authorList>
    </citation>
    <scope>NUCLEOTIDE SEQUENCE [LARGE SCALE GENOMIC DNA]</scope>
    <source>
        <strain evidence="2">CBS 109288 / IBT 7711</strain>
    </source>
</reference>
<gene>
    <name evidence="1" type="ORF">S7711_10989</name>
</gene>
<protein>
    <submittedName>
        <fullName evidence="1">Uncharacterized protein</fullName>
    </submittedName>
</protein>
<name>A0A084AKL0_STACB</name>
<dbReference type="Proteomes" id="UP000028045">
    <property type="component" value="Unassembled WGS sequence"/>
</dbReference>
<dbReference type="EMBL" id="KL648682">
    <property type="protein sequence ID" value="KEY65839.1"/>
    <property type="molecule type" value="Genomic_DNA"/>
</dbReference>
<evidence type="ECO:0000313" key="1">
    <source>
        <dbReference type="EMBL" id="KEY65839.1"/>
    </source>
</evidence>
<sequence length="196" mass="20946">MWSPPKMGVSQVSSLDETSLPVLQVPVMLRILKCLTAHQSSFMEGLGPIPRATKVLLPHVAQGFSPPHCKDSCISGAAVAAAAARRTLTTNPRAGSGPEMSSRMQKLLRQADREGSARRTTHLKSSILMCRGPPGLSAWRSLIHVHVPPCQDVGNSWRPARKTAAEEGVANPPNMGMADSLMEVSLRAEPHTMGAS</sequence>
<proteinExistence type="predicted"/>
<dbReference type="HOGENOM" id="CLU_1391038_0_0_1"/>
<evidence type="ECO:0000313" key="2">
    <source>
        <dbReference type="Proteomes" id="UP000028045"/>
    </source>
</evidence>
<organism evidence="1 2">
    <name type="scientific">Stachybotrys chartarum (strain CBS 109288 / IBT 7711)</name>
    <name type="common">Toxic black mold</name>
    <name type="synonym">Stilbospora chartarum</name>
    <dbReference type="NCBI Taxonomy" id="1280523"/>
    <lineage>
        <taxon>Eukaryota</taxon>
        <taxon>Fungi</taxon>
        <taxon>Dikarya</taxon>
        <taxon>Ascomycota</taxon>
        <taxon>Pezizomycotina</taxon>
        <taxon>Sordariomycetes</taxon>
        <taxon>Hypocreomycetidae</taxon>
        <taxon>Hypocreales</taxon>
        <taxon>Stachybotryaceae</taxon>
        <taxon>Stachybotrys</taxon>
    </lineage>
</organism>
<accession>A0A084AKL0</accession>
<keyword evidence="2" id="KW-1185">Reference proteome</keyword>